<dbReference type="SUPFAM" id="SSF88723">
    <property type="entry name" value="PIN domain-like"/>
    <property type="match status" value="1"/>
</dbReference>
<dbReference type="InterPro" id="IPR029060">
    <property type="entry name" value="PIN-like_dom_sf"/>
</dbReference>
<dbReference type="PANTHER" id="PTHR15976:SF16">
    <property type="entry name" value="ASTEROID DOMAIN-CONTAINING PROTEIN"/>
    <property type="match status" value="1"/>
</dbReference>
<protein>
    <submittedName>
        <fullName evidence="4">Constitutive coactivator of PPAR-gamma-like protein 1 homolog isoform X1</fullName>
    </submittedName>
</protein>
<feature type="compositionally biased region" description="Basic and acidic residues" evidence="2">
    <location>
        <begin position="447"/>
        <end position="460"/>
    </location>
</feature>
<dbReference type="PANTHER" id="PTHR15976">
    <property type="entry name" value="CONSTITUTIVE COACTIVATOR OF PEROXISOME PROLIFERATOR-ACTIVATED RECEPTOR GAMMA"/>
    <property type="match status" value="1"/>
</dbReference>
<organism evidence="3 4">
    <name type="scientific">Lingula anatina</name>
    <name type="common">Brachiopod</name>
    <name type="synonym">Lingula unguis</name>
    <dbReference type="NCBI Taxonomy" id="7574"/>
    <lineage>
        <taxon>Eukaryota</taxon>
        <taxon>Metazoa</taxon>
        <taxon>Spiralia</taxon>
        <taxon>Lophotrochozoa</taxon>
        <taxon>Brachiopoda</taxon>
        <taxon>Linguliformea</taxon>
        <taxon>Lingulata</taxon>
        <taxon>Lingulida</taxon>
        <taxon>Linguloidea</taxon>
        <taxon>Lingulidae</taxon>
        <taxon>Lingula</taxon>
    </lineage>
</organism>
<evidence type="ECO:0000256" key="1">
    <source>
        <dbReference type="ARBA" id="ARBA00009495"/>
    </source>
</evidence>
<dbReference type="FunFam" id="3.40.50.1010:FF:000009">
    <property type="entry name" value="Constitutive coactivator of PPAR-gamma-like protein 1"/>
    <property type="match status" value="1"/>
</dbReference>
<feature type="compositionally biased region" description="Low complexity" evidence="2">
    <location>
        <begin position="487"/>
        <end position="497"/>
    </location>
</feature>
<evidence type="ECO:0000256" key="2">
    <source>
        <dbReference type="SAM" id="MobiDB-lite"/>
    </source>
</evidence>
<dbReference type="KEGG" id="lak:106172623"/>
<comment type="similarity">
    <text evidence="1">Belongs to the constitutive coactivator of PPAR-gamma family.</text>
</comment>
<feature type="compositionally biased region" description="Polar residues" evidence="2">
    <location>
        <begin position="461"/>
        <end position="475"/>
    </location>
</feature>
<name>A0A1S3JEM4_LINAN</name>
<dbReference type="OrthoDB" id="10061469at2759"/>
<gene>
    <name evidence="4" type="primary">LOC106172623</name>
</gene>
<dbReference type="Gene3D" id="3.40.50.1010">
    <property type="entry name" value="5'-nuclease"/>
    <property type="match status" value="1"/>
</dbReference>
<dbReference type="GO" id="GO:0005634">
    <property type="term" value="C:nucleus"/>
    <property type="evidence" value="ECO:0007669"/>
    <property type="project" value="TreeGrafter"/>
</dbReference>
<dbReference type="InParanoid" id="A0A1S3JEM4"/>
<sequence>MGISSLHEFIEASCKEACVPVDLLQIARGYSRGNAAGRFRLVIDAESCLDRLYGGFYSDWACGGEWNRMVHFLTNLTEACRGANLELVVFFSGALEKEKMRDWEKEQTEKRKRANLVLKHVFNKATPPPKVWWLPPVCLRPCLRMALRHMGVQVACSMDDHHQEVIAYCRENDFQGILAQDAVYTIFDPPRYFSSEHLKLTYKGTLETREYFVNAVAKALDLNPTRFCVFAALLGDHILPEDDLRPFFRELLTVNEPGVVKAQPTKQLILEVASFVRELVSIDDLDAIGRIIFRNCPEAIEEKIGRFKQSVQYYLNGTEDGFLKYRPKLQGLTSGQPGRYPKQQASGDIGQETGKQEQKPDTVIQQESEASAETGNTAQKTEELDIEADSIYTQAPSGYGAEATASADLPTPQIVIEPPVLNSMEPPAEEERKETGDLAARMEAMTLEKTDDSEPDRETQEINGSAGQGDTSHLQLQRGDRPEALLSSSSSSSSGSSPHHFSAEVTWGANLAASANAAIPVKPPAMRSGMRRQGCDHLPPVSPEIMRVVSERHQKGLMMPWIYQCLAQGEIKISVSLEDENGREFLPVVQLYRPIRQYVYAILFNLSKLRRDKKSQSGSPVPEAVIKERSYTKEGPQCEDVQAITMDWMVPTIHRLWLGQQIEDKNRRLRAFLTCMRSDSPVMLNTSYVPQHLLIMCCILRYLMSQEKHRVLRRQELDAFLAQAVSPLLQDIQTMQDMKLPMLTTRGVQLGALFMRGVECAIFANDACGAPVPWTMTCPWLYFDGKLFHYKLLKANNNTPLVDICDGSVEQVMRVERMRQAILHGLTVDFAKPALPLPPVSLEPSYLPYRPAGMPVPPPMGHNMRPQPTPPHQGMMGMHPTPDGRGRGLLGPSPIDPRGGQLSIAGVVVGQWGPQPRGRGTHINQLGPVPPRRYGPGGGMPGMHSGMRGRGTHFAQGPGRMQHGRGVSTAKPKRGRSGMAVPLSQQTKMEGGGRGRGCTVEVPSDSLGAMPVSEFMKVDFHKEAAQNEADVEKVAAADAEEGIVEGQFQNAADDSIEQDEDSAIQVKGQGMLSPDSGIQESSDLQTDLGAL</sequence>
<accession>A0A1S3JEM4</accession>
<dbReference type="Proteomes" id="UP000085678">
    <property type="component" value="Unplaced"/>
</dbReference>
<feature type="region of interest" description="Disordered" evidence="2">
    <location>
        <begin position="1049"/>
        <end position="1091"/>
    </location>
</feature>
<feature type="region of interest" description="Disordered" evidence="2">
    <location>
        <begin position="955"/>
        <end position="981"/>
    </location>
</feature>
<dbReference type="GeneID" id="106172623"/>
<dbReference type="STRING" id="7574.A0A1S3JEM4"/>
<evidence type="ECO:0000313" key="4">
    <source>
        <dbReference type="RefSeq" id="XP_013408865.1"/>
    </source>
</evidence>
<reference evidence="4" key="1">
    <citation type="submission" date="2025-08" db="UniProtKB">
        <authorList>
            <consortium name="RefSeq"/>
        </authorList>
    </citation>
    <scope>IDENTIFICATION</scope>
    <source>
        <tissue evidence="4">Gonads</tissue>
    </source>
</reference>
<feature type="compositionally biased region" description="Polar residues" evidence="2">
    <location>
        <begin position="363"/>
        <end position="379"/>
    </location>
</feature>
<dbReference type="InterPro" id="IPR026784">
    <property type="entry name" value="Coact_PPARg"/>
</dbReference>
<evidence type="ECO:0000313" key="3">
    <source>
        <dbReference type="Proteomes" id="UP000085678"/>
    </source>
</evidence>
<keyword evidence="3" id="KW-1185">Reference proteome</keyword>
<dbReference type="CDD" id="cd18672">
    <property type="entry name" value="PIN_FAM120B-like"/>
    <property type="match status" value="1"/>
</dbReference>
<proteinExistence type="inferred from homology"/>
<feature type="compositionally biased region" description="Polar residues" evidence="2">
    <location>
        <begin position="1076"/>
        <end position="1085"/>
    </location>
</feature>
<dbReference type="RefSeq" id="XP_013408865.1">
    <property type="nucleotide sequence ID" value="XM_013553411.1"/>
</dbReference>
<dbReference type="AlphaFoldDB" id="A0A1S3JEM4"/>
<dbReference type="OMA" id="YILSPQY"/>
<feature type="region of interest" description="Disordered" evidence="2">
    <location>
        <begin position="447"/>
        <end position="501"/>
    </location>
</feature>
<feature type="region of interest" description="Disordered" evidence="2">
    <location>
        <begin position="332"/>
        <end position="385"/>
    </location>
</feature>